<organism evidence="1 2">
    <name type="scientific">Fusarium torulosum</name>
    <dbReference type="NCBI Taxonomy" id="33205"/>
    <lineage>
        <taxon>Eukaryota</taxon>
        <taxon>Fungi</taxon>
        <taxon>Dikarya</taxon>
        <taxon>Ascomycota</taxon>
        <taxon>Pezizomycotina</taxon>
        <taxon>Sordariomycetes</taxon>
        <taxon>Hypocreomycetidae</taxon>
        <taxon>Hypocreales</taxon>
        <taxon>Nectriaceae</taxon>
        <taxon>Fusarium</taxon>
    </lineage>
</organism>
<proteinExistence type="predicted"/>
<dbReference type="EMBL" id="ONZP01001138">
    <property type="protein sequence ID" value="SPJ93265.1"/>
    <property type="molecule type" value="Genomic_DNA"/>
</dbReference>
<gene>
    <name evidence="1" type="ORF">FTOL_13871</name>
</gene>
<sequence>MANIKARKL</sequence>
<name>A0AAE8MN97_9HYPO</name>
<reference evidence="1" key="1">
    <citation type="submission" date="2018-03" db="EMBL/GenBank/DDBJ databases">
        <authorList>
            <person name="Guldener U."/>
        </authorList>
    </citation>
    <scope>NUCLEOTIDE SEQUENCE</scope>
</reference>
<accession>A0AAE8MN97</accession>
<protein>
    <submittedName>
        <fullName evidence="1">Uncharacterized protein</fullName>
    </submittedName>
</protein>
<comment type="caution">
    <text evidence="1">The sequence shown here is derived from an EMBL/GenBank/DDBJ whole genome shotgun (WGS) entry which is preliminary data.</text>
</comment>
<dbReference type="Proteomes" id="UP001187734">
    <property type="component" value="Unassembled WGS sequence"/>
</dbReference>
<evidence type="ECO:0000313" key="1">
    <source>
        <dbReference type="EMBL" id="SPJ93265.1"/>
    </source>
</evidence>
<evidence type="ECO:0000313" key="2">
    <source>
        <dbReference type="Proteomes" id="UP001187734"/>
    </source>
</evidence>
<keyword evidence="2" id="KW-1185">Reference proteome</keyword>